<feature type="domain" description="HMA" evidence="3">
    <location>
        <begin position="6"/>
        <end position="72"/>
    </location>
</feature>
<comment type="caution">
    <text evidence="4">The sequence shown here is derived from an EMBL/GenBank/DDBJ whole genome shotgun (WGS) entry which is preliminary data.</text>
</comment>
<dbReference type="Pfam" id="PF13386">
    <property type="entry name" value="DsbD_2"/>
    <property type="match status" value="1"/>
</dbReference>
<dbReference type="Proteomes" id="UP000178656">
    <property type="component" value="Unassembled WGS sequence"/>
</dbReference>
<dbReference type="PANTHER" id="PTHR42208">
    <property type="entry name" value="HEAVY METAL TRANSPORTER-RELATED"/>
    <property type="match status" value="1"/>
</dbReference>
<dbReference type="InterPro" id="IPR017969">
    <property type="entry name" value="Heavy-metal-associated_CS"/>
</dbReference>
<keyword evidence="1" id="KW-0479">Metal-binding</keyword>
<protein>
    <recommendedName>
        <fullName evidence="3">HMA domain-containing protein</fullName>
    </recommendedName>
</protein>
<dbReference type="InterPro" id="IPR006121">
    <property type="entry name" value="HMA_dom"/>
</dbReference>
<accession>A0A1F5TBX7</accession>
<dbReference type="Pfam" id="PF13473">
    <property type="entry name" value="Cupredoxin_1"/>
    <property type="match status" value="1"/>
</dbReference>
<feature type="transmembrane region" description="Helical" evidence="2">
    <location>
        <begin position="129"/>
        <end position="153"/>
    </location>
</feature>
<feature type="transmembrane region" description="Helical" evidence="2">
    <location>
        <begin position="174"/>
        <end position="194"/>
    </location>
</feature>
<evidence type="ECO:0000256" key="2">
    <source>
        <dbReference type="SAM" id="Phobius"/>
    </source>
</evidence>
<organism evidence="4 5">
    <name type="scientific">Candidatus Falkowbacteria bacterium RIFOXYC2_FULL_48_21</name>
    <dbReference type="NCBI Taxonomy" id="1798005"/>
    <lineage>
        <taxon>Bacteria</taxon>
        <taxon>Candidatus Falkowiibacteriota</taxon>
    </lineage>
</organism>
<dbReference type="GO" id="GO:0046872">
    <property type="term" value="F:metal ion binding"/>
    <property type="evidence" value="ECO:0007669"/>
    <property type="project" value="UniProtKB-KW"/>
</dbReference>
<feature type="transmembrane region" description="Helical" evidence="2">
    <location>
        <begin position="289"/>
        <end position="310"/>
    </location>
</feature>
<feature type="transmembrane region" description="Helical" evidence="2">
    <location>
        <begin position="200"/>
        <end position="221"/>
    </location>
</feature>
<dbReference type="SUPFAM" id="SSF55008">
    <property type="entry name" value="HMA, heavy metal-associated domain"/>
    <property type="match status" value="1"/>
</dbReference>
<dbReference type="CDD" id="cd00371">
    <property type="entry name" value="HMA"/>
    <property type="match status" value="1"/>
</dbReference>
<dbReference type="EMBL" id="MFGM01000035">
    <property type="protein sequence ID" value="OGF36468.1"/>
    <property type="molecule type" value="Genomic_DNA"/>
</dbReference>
<feature type="transmembrane region" description="Helical" evidence="2">
    <location>
        <begin position="322"/>
        <end position="340"/>
    </location>
</feature>
<proteinExistence type="predicted"/>
<dbReference type="PROSITE" id="PS01047">
    <property type="entry name" value="HMA_1"/>
    <property type="match status" value="1"/>
</dbReference>
<name>A0A1F5TBX7_9BACT</name>
<sequence>MEQNTKEHVFRVTGMHCASCELLIEKRLLAQGNIKSVEASSGRGQAVIEYHGEKPSAAKLNELLKDEGYTFSDAAREHFRAEDAPADKQKDLFISLAWGLGIILIFLGLNKLGFSGLINVSDGSSLPTFFVFGLIAGISSCAALVGGIILSMSKQWSALYSPTDAPAKKFTPHLLFNFGRLLAYVALGFLLGAIGDKLNLSFKFGPILVIIVSVIMIALALQMLGVKMFRKFQPTAPRFITRYIANETNFKGKYMPFFMGAFTFFLPCGFTITAQSLALLSGNALQGGLIMLFFALGTLPALLAIGLSSARLAQNPRRSARFLKVAGILVLFFALYNINFQLNVLGINSLSDLKQTAAAKSDSAANDKDLAPIGQGKQLLKMNASANGYSPNYFKVRAGIPVRWEITDTGTSGCTNAVISKNLFTGEIPLTPGQTSIKEFTPTKPGRYKFSCWMGMVSGVIDVVEQSDTFGAAGASLIANTSQFAQSGAENQGGSCGTGGGCGCAGSK</sequence>
<dbReference type="InterPro" id="IPR036163">
    <property type="entry name" value="HMA_dom_sf"/>
</dbReference>
<evidence type="ECO:0000313" key="5">
    <source>
        <dbReference type="Proteomes" id="UP000178656"/>
    </source>
</evidence>
<dbReference type="Gene3D" id="2.60.40.420">
    <property type="entry name" value="Cupredoxins - blue copper proteins"/>
    <property type="match status" value="1"/>
</dbReference>
<dbReference type="InterPro" id="IPR028096">
    <property type="entry name" value="EfeO_Cupredoxin"/>
</dbReference>
<dbReference type="AlphaFoldDB" id="A0A1F5TBX7"/>
<feature type="transmembrane region" description="Helical" evidence="2">
    <location>
        <begin position="257"/>
        <end position="277"/>
    </location>
</feature>
<evidence type="ECO:0000313" key="4">
    <source>
        <dbReference type="EMBL" id="OGF36468.1"/>
    </source>
</evidence>
<keyword evidence="2" id="KW-1133">Transmembrane helix</keyword>
<keyword evidence="2" id="KW-0472">Membrane</keyword>
<keyword evidence="2" id="KW-0812">Transmembrane</keyword>
<dbReference type="InterPro" id="IPR039447">
    <property type="entry name" value="UreH-like_TM_dom"/>
</dbReference>
<feature type="transmembrane region" description="Helical" evidence="2">
    <location>
        <begin position="92"/>
        <end position="109"/>
    </location>
</feature>
<dbReference type="InterPro" id="IPR008972">
    <property type="entry name" value="Cupredoxin"/>
</dbReference>
<evidence type="ECO:0000259" key="3">
    <source>
        <dbReference type="PROSITE" id="PS50846"/>
    </source>
</evidence>
<reference evidence="4 5" key="1">
    <citation type="journal article" date="2016" name="Nat. Commun.">
        <title>Thousands of microbial genomes shed light on interconnected biogeochemical processes in an aquifer system.</title>
        <authorList>
            <person name="Anantharaman K."/>
            <person name="Brown C.T."/>
            <person name="Hug L.A."/>
            <person name="Sharon I."/>
            <person name="Castelle C.J."/>
            <person name="Probst A.J."/>
            <person name="Thomas B.C."/>
            <person name="Singh A."/>
            <person name="Wilkins M.J."/>
            <person name="Karaoz U."/>
            <person name="Brodie E.L."/>
            <person name="Williams K.H."/>
            <person name="Hubbard S.S."/>
            <person name="Banfield J.F."/>
        </authorList>
    </citation>
    <scope>NUCLEOTIDE SEQUENCE [LARGE SCALE GENOMIC DNA]</scope>
</reference>
<dbReference type="PROSITE" id="PS50846">
    <property type="entry name" value="HMA_2"/>
    <property type="match status" value="1"/>
</dbReference>
<dbReference type="SUPFAM" id="SSF49503">
    <property type="entry name" value="Cupredoxins"/>
    <property type="match status" value="1"/>
</dbReference>
<dbReference type="Gene3D" id="3.30.70.100">
    <property type="match status" value="1"/>
</dbReference>
<gene>
    <name evidence="4" type="ORF">A2482_04165</name>
</gene>
<dbReference type="Pfam" id="PF00403">
    <property type="entry name" value="HMA"/>
    <property type="match status" value="1"/>
</dbReference>
<dbReference type="PANTHER" id="PTHR42208:SF1">
    <property type="entry name" value="HEAVY METAL TRANSPORTER"/>
    <property type="match status" value="1"/>
</dbReference>
<evidence type="ECO:0000256" key="1">
    <source>
        <dbReference type="ARBA" id="ARBA00022723"/>
    </source>
</evidence>